<feature type="domain" description="Bacterial bifunctional deaminase-reductase C-terminal" evidence="1">
    <location>
        <begin position="9"/>
        <end position="184"/>
    </location>
</feature>
<proteinExistence type="predicted"/>
<gene>
    <name evidence="2" type="ORF">JM949_05935</name>
</gene>
<accession>A0ABS1YCQ7</accession>
<comment type="caution">
    <text evidence="2">The sequence shown here is derived from an EMBL/GenBank/DDBJ whole genome shotgun (WGS) entry which is preliminary data.</text>
</comment>
<sequence>MSGRFVYWMNVSLDLKIEHAVGEEGGGSWLRIGEPLHREFNARARALTSMVQGRTIYETMEAFWPAARNDEKLPDYLREYGEIWASKPKLLVSRTRTAAGYNTRTIGSDGDAVELLARYRADQDGDMGVGGATLATQLLRAGLLDELLLFTHPVILGTGRPLFDEHDRSVELDLLEQRSFAQGVSLHRYAVRLP</sequence>
<dbReference type="PANTHER" id="PTHR38011">
    <property type="entry name" value="DIHYDROFOLATE REDUCTASE FAMILY PROTEIN (AFU_ORTHOLOGUE AFUA_8G06820)"/>
    <property type="match status" value="1"/>
</dbReference>
<evidence type="ECO:0000313" key="3">
    <source>
        <dbReference type="Proteomes" id="UP000622245"/>
    </source>
</evidence>
<keyword evidence="3" id="KW-1185">Reference proteome</keyword>
<dbReference type="InterPro" id="IPR050765">
    <property type="entry name" value="Riboflavin_Biosynth_HTPR"/>
</dbReference>
<organism evidence="2 3">
    <name type="scientific">Micromonospora tarensis</name>
    <dbReference type="NCBI Taxonomy" id="2806100"/>
    <lineage>
        <taxon>Bacteria</taxon>
        <taxon>Bacillati</taxon>
        <taxon>Actinomycetota</taxon>
        <taxon>Actinomycetes</taxon>
        <taxon>Micromonosporales</taxon>
        <taxon>Micromonosporaceae</taxon>
        <taxon>Micromonospora</taxon>
    </lineage>
</organism>
<dbReference type="Pfam" id="PF01872">
    <property type="entry name" value="RibD_C"/>
    <property type="match status" value="1"/>
</dbReference>
<evidence type="ECO:0000259" key="1">
    <source>
        <dbReference type="Pfam" id="PF01872"/>
    </source>
</evidence>
<dbReference type="InterPro" id="IPR024072">
    <property type="entry name" value="DHFR-like_dom_sf"/>
</dbReference>
<evidence type="ECO:0000313" key="2">
    <source>
        <dbReference type="EMBL" id="MBM0275026.1"/>
    </source>
</evidence>
<dbReference type="PANTHER" id="PTHR38011:SF11">
    <property type="entry name" value="2,5-DIAMINO-6-RIBOSYLAMINO-4(3H)-PYRIMIDINONE 5'-PHOSPHATE REDUCTASE"/>
    <property type="match status" value="1"/>
</dbReference>
<dbReference type="SUPFAM" id="SSF53597">
    <property type="entry name" value="Dihydrofolate reductase-like"/>
    <property type="match status" value="1"/>
</dbReference>
<dbReference type="EMBL" id="JAEVHL010000016">
    <property type="protein sequence ID" value="MBM0275026.1"/>
    <property type="molecule type" value="Genomic_DNA"/>
</dbReference>
<dbReference type="Proteomes" id="UP000622245">
    <property type="component" value="Unassembled WGS sequence"/>
</dbReference>
<reference evidence="2 3" key="1">
    <citation type="submission" date="2021-01" db="EMBL/GenBank/DDBJ databases">
        <title>Draft genome sequence of Micromonospora sp. strain STR1s_6.</title>
        <authorList>
            <person name="Karlyshev A."/>
            <person name="Jawad R."/>
        </authorList>
    </citation>
    <scope>NUCLEOTIDE SEQUENCE [LARGE SCALE GENOMIC DNA]</scope>
    <source>
        <strain evidence="2 3">STR1S-6</strain>
    </source>
</reference>
<name>A0ABS1YCQ7_9ACTN</name>
<protein>
    <submittedName>
        <fullName evidence="2">Dihydrofolate reductase family protein</fullName>
    </submittedName>
</protein>
<dbReference type="InterPro" id="IPR002734">
    <property type="entry name" value="RibDG_C"/>
</dbReference>
<dbReference type="Gene3D" id="3.40.430.10">
    <property type="entry name" value="Dihydrofolate Reductase, subunit A"/>
    <property type="match status" value="1"/>
</dbReference>